<dbReference type="RefSeq" id="WP_005179154.1">
    <property type="nucleotide sequence ID" value="NZ_BANR01000030.1"/>
</dbReference>
<dbReference type="STRING" id="1220583.GOACH_30_00160"/>
<evidence type="ECO:0000313" key="3">
    <source>
        <dbReference type="Proteomes" id="UP000010988"/>
    </source>
</evidence>
<evidence type="ECO:0000256" key="1">
    <source>
        <dbReference type="SAM" id="MobiDB-lite"/>
    </source>
</evidence>
<feature type="compositionally biased region" description="Low complexity" evidence="1">
    <location>
        <begin position="1"/>
        <end position="10"/>
    </location>
</feature>
<reference evidence="2 3" key="1">
    <citation type="submission" date="2012-12" db="EMBL/GenBank/DDBJ databases">
        <title>Whole genome shotgun sequence of Gordonia aichiensis NBRC 108223.</title>
        <authorList>
            <person name="Isaki-Nakamura S."/>
            <person name="Hosoyama A."/>
            <person name="Tsuchikane K."/>
            <person name="Ando Y."/>
            <person name="Baba S."/>
            <person name="Ohji S."/>
            <person name="Hamada M."/>
            <person name="Tamura T."/>
            <person name="Yamazoe A."/>
            <person name="Yamazaki S."/>
            <person name="Fujita N."/>
        </authorList>
    </citation>
    <scope>NUCLEOTIDE SEQUENCE [LARGE SCALE GENOMIC DNA]</scope>
    <source>
        <strain evidence="2 3">NBRC 108223</strain>
    </source>
</reference>
<proteinExistence type="predicted"/>
<dbReference type="Proteomes" id="UP000010988">
    <property type="component" value="Unassembled WGS sequence"/>
</dbReference>
<feature type="compositionally biased region" description="Low complexity" evidence="1">
    <location>
        <begin position="17"/>
        <end position="27"/>
    </location>
</feature>
<sequence>MTTITSSAPSSFPPASSPTASSPTAAPSTRADTVLLIMDGSVRAHDIASQILDHGKNLAIAGTRCHDLVPFVDAGVRGRVLTVIADPADPAQIDAVIERAGEMLGPVIMVVDPGGLLSDVRAADRHAA</sequence>
<comment type="caution">
    <text evidence="2">The sequence shown here is derived from an EMBL/GenBank/DDBJ whole genome shotgun (WGS) entry which is preliminary data.</text>
</comment>
<organism evidence="2 3">
    <name type="scientific">Gordonia aichiensis NBRC 108223</name>
    <dbReference type="NCBI Taxonomy" id="1220583"/>
    <lineage>
        <taxon>Bacteria</taxon>
        <taxon>Bacillati</taxon>
        <taxon>Actinomycetota</taxon>
        <taxon>Actinomycetes</taxon>
        <taxon>Mycobacteriales</taxon>
        <taxon>Gordoniaceae</taxon>
        <taxon>Gordonia</taxon>
    </lineage>
</organism>
<gene>
    <name evidence="2" type="ORF">GOACH_30_00160</name>
</gene>
<name>L7KPH7_9ACTN</name>
<dbReference type="eggNOG" id="ENOG5030DFH">
    <property type="taxonomic scope" value="Bacteria"/>
</dbReference>
<feature type="region of interest" description="Disordered" evidence="1">
    <location>
        <begin position="1"/>
        <end position="27"/>
    </location>
</feature>
<dbReference type="AlphaFoldDB" id="L7KPH7"/>
<evidence type="ECO:0000313" key="2">
    <source>
        <dbReference type="EMBL" id="GAC50770.1"/>
    </source>
</evidence>
<dbReference type="EMBL" id="BANR01000030">
    <property type="protein sequence ID" value="GAC50770.1"/>
    <property type="molecule type" value="Genomic_DNA"/>
</dbReference>
<accession>L7KPH7</accession>
<keyword evidence="3" id="KW-1185">Reference proteome</keyword>
<protein>
    <submittedName>
        <fullName evidence="2">Uncharacterized protein</fullName>
    </submittedName>
</protein>